<proteinExistence type="predicted"/>
<dbReference type="Proteomes" id="UP000092876">
    <property type="component" value="Unassembled WGS sequence"/>
</dbReference>
<accession>A0A1C3IZ74</accession>
<evidence type="ECO:0000313" key="2">
    <source>
        <dbReference type="Proteomes" id="UP000092876"/>
    </source>
</evidence>
<reference evidence="2" key="1">
    <citation type="submission" date="2016-06" db="EMBL/GenBank/DDBJ databases">
        <authorList>
            <person name="Rodrigo-Torres Lidia"/>
            <person name="Arahal R.David."/>
        </authorList>
    </citation>
    <scope>NUCLEOTIDE SEQUENCE [LARGE SCALE GENOMIC DNA]</scope>
    <source>
        <strain evidence="2">CECT 7223</strain>
    </source>
</reference>
<gene>
    <name evidence="1" type="ORF">VAT7223_03321</name>
</gene>
<dbReference type="EMBL" id="FLQP01000050">
    <property type="protein sequence ID" value="SBS66714.1"/>
    <property type="molecule type" value="Genomic_DNA"/>
</dbReference>
<dbReference type="AlphaFoldDB" id="A0A1C3IZ74"/>
<protein>
    <submittedName>
        <fullName evidence="1">Uncharacterized protein</fullName>
    </submittedName>
</protein>
<sequence length="43" mass="4707">MDTLLKICGEIDGLNYANQLVMLVFDTSYSLSSLAVLIKEAVN</sequence>
<name>A0A1C3IZ74_9VIBR</name>
<organism evidence="1 2">
    <name type="scientific">Vibrio atlanticus</name>
    <dbReference type="NCBI Taxonomy" id="693153"/>
    <lineage>
        <taxon>Bacteria</taxon>
        <taxon>Pseudomonadati</taxon>
        <taxon>Pseudomonadota</taxon>
        <taxon>Gammaproteobacteria</taxon>
        <taxon>Vibrionales</taxon>
        <taxon>Vibrionaceae</taxon>
        <taxon>Vibrio</taxon>
    </lineage>
</organism>
<evidence type="ECO:0000313" key="1">
    <source>
        <dbReference type="EMBL" id="SBS66714.1"/>
    </source>
</evidence>